<comment type="caution">
    <text evidence="1">The sequence shown here is derived from an EMBL/GenBank/DDBJ whole genome shotgun (WGS) entry which is preliminary data.</text>
</comment>
<dbReference type="eggNOG" id="ENOG502SCWM">
    <property type="taxonomic scope" value="Eukaryota"/>
</dbReference>
<sequence>MLRIQPRTDPTGADVGWIGLPTHHATAFVGRYLPTYAWTALWTRAMDCLDDEQLPAGIISPVYISVSITNYVTPIVYDTFGIFDIKSYQPNACLLALATNYVPSVGFRTSHMSEVRKCLFVDDGAFPFNSREQLALGCEVIYDHFARFGLEMHIGRTVNGKETASKTECVFFPGPSFFSKTKNAPALANEPFDGSIVQSVPVSENGGFFFLAVPPT</sequence>
<proteinExistence type="predicted"/>
<name>K0S7B5_THAOC</name>
<organism evidence="1 2">
    <name type="scientific">Thalassiosira oceanica</name>
    <name type="common">Marine diatom</name>
    <dbReference type="NCBI Taxonomy" id="159749"/>
    <lineage>
        <taxon>Eukaryota</taxon>
        <taxon>Sar</taxon>
        <taxon>Stramenopiles</taxon>
        <taxon>Ochrophyta</taxon>
        <taxon>Bacillariophyta</taxon>
        <taxon>Coscinodiscophyceae</taxon>
        <taxon>Thalassiosirophycidae</taxon>
        <taxon>Thalassiosirales</taxon>
        <taxon>Thalassiosiraceae</taxon>
        <taxon>Thalassiosira</taxon>
    </lineage>
</organism>
<dbReference type="AlphaFoldDB" id="K0S7B5"/>
<dbReference type="EMBL" id="AGNL01020348">
    <property type="protein sequence ID" value="EJK61155.1"/>
    <property type="molecule type" value="Genomic_DNA"/>
</dbReference>
<gene>
    <name evidence="1" type="ORF">THAOC_18404</name>
</gene>
<protein>
    <submittedName>
        <fullName evidence="1">Uncharacterized protein</fullName>
    </submittedName>
</protein>
<keyword evidence="2" id="KW-1185">Reference proteome</keyword>
<evidence type="ECO:0000313" key="2">
    <source>
        <dbReference type="Proteomes" id="UP000266841"/>
    </source>
</evidence>
<accession>K0S7B5</accession>
<dbReference type="OrthoDB" id="164026at2759"/>
<reference evidence="1 2" key="1">
    <citation type="journal article" date="2012" name="Genome Biol.">
        <title>Genome and low-iron response of an oceanic diatom adapted to chronic iron limitation.</title>
        <authorList>
            <person name="Lommer M."/>
            <person name="Specht M."/>
            <person name="Roy A.S."/>
            <person name="Kraemer L."/>
            <person name="Andreson R."/>
            <person name="Gutowska M.A."/>
            <person name="Wolf J."/>
            <person name="Bergner S.V."/>
            <person name="Schilhabel M.B."/>
            <person name="Klostermeier U.C."/>
            <person name="Beiko R.G."/>
            <person name="Rosenstiel P."/>
            <person name="Hippler M."/>
            <person name="Laroche J."/>
        </authorList>
    </citation>
    <scope>NUCLEOTIDE SEQUENCE [LARGE SCALE GENOMIC DNA]</scope>
    <source>
        <strain evidence="1 2">CCMP1005</strain>
    </source>
</reference>
<dbReference type="Proteomes" id="UP000266841">
    <property type="component" value="Unassembled WGS sequence"/>
</dbReference>
<evidence type="ECO:0000313" key="1">
    <source>
        <dbReference type="EMBL" id="EJK61155.1"/>
    </source>
</evidence>